<keyword evidence="3" id="KW-1185">Reference proteome</keyword>
<sequence length="145" mass="16978">MSARQKVTFIPSAEALDTSYFMSRYIWSLEDDHVDGEPKATSQLKSPETVFFKVQVGIQSPEGVNLTREVLRRFNDFLNLYSELRKEFPKKHLPSVPPRRLIKMRSKTLLEERMSALESWEALVHWFYVGVHVEGLIFFMRNIAL</sequence>
<dbReference type="PANTHER" id="PTHR46856:SF3">
    <property type="entry name" value="PX DOMAIN-CONTAINING PROTEIN EREX"/>
    <property type="match status" value="1"/>
</dbReference>
<dbReference type="GO" id="GO:0005768">
    <property type="term" value="C:endosome"/>
    <property type="evidence" value="ECO:0007669"/>
    <property type="project" value="UniProtKB-ARBA"/>
</dbReference>
<comment type="caution">
    <text evidence="2">The sequence shown here is derived from an EMBL/GenBank/DDBJ whole genome shotgun (WGS) entry which is preliminary data.</text>
</comment>
<dbReference type="STRING" id="35608.A0A2U1L6J5"/>
<dbReference type="EMBL" id="PKPP01011189">
    <property type="protein sequence ID" value="PWA44598.1"/>
    <property type="molecule type" value="Genomic_DNA"/>
</dbReference>
<evidence type="ECO:0000313" key="2">
    <source>
        <dbReference type="EMBL" id="PWA44598.1"/>
    </source>
</evidence>
<dbReference type="PANTHER" id="PTHR46856">
    <property type="entry name" value="PX DOMAIN-CONTAINING PROTEIN EREL1-RELATED"/>
    <property type="match status" value="1"/>
</dbReference>
<proteinExistence type="predicted"/>
<dbReference type="GO" id="GO:0035091">
    <property type="term" value="F:phosphatidylinositol binding"/>
    <property type="evidence" value="ECO:0007669"/>
    <property type="project" value="InterPro"/>
</dbReference>
<name>A0A2U1L6J5_ARTAN</name>
<dbReference type="Pfam" id="PF00787">
    <property type="entry name" value="PX"/>
    <property type="match status" value="1"/>
</dbReference>
<protein>
    <submittedName>
        <fullName evidence="2">Phox domain-containing protein</fullName>
    </submittedName>
</protein>
<dbReference type="Proteomes" id="UP000245207">
    <property type="component" value="Unassembled WGS sequence"/>
</dbReference>
<dbReference type="InterPro" id="IPR036871">
    <property type="entry name" value="PX_dom_sf"/>
</dbReference>
<dbReference type="Gene3D" id="3.30.1520.10">
    <property type="entry name" value="Phox-like domain"/>
    <property type="match status" value="1"/>
</dbReference>
<evidence type="ECO:0000259" key="1">
    <source>
        <dbReference type="PROSITE" id="PS50195"/>
    </source>
</evidence>
<dbReference type="SUPFAM" id="SSF64268">
    <property type="entry name" value="PX domain"/>
    <property type="match status" value="1"/>
</dbReference>
<dbReference type="GO" id="GO:0016020">
    <property type="term" value="C:membrane"/>
    <property type="evidence" value="ECO:0007669"/>
    <property type="project" value="UniProtKB-ARBA"/>
</dbReference>
<gene>
    <name evidence="2" type="ORF">CTI12_AA398820</name>
</gene>
<dbReference type="OrthoDB" id="76516at2759"/>
<dbReference type="GO" id="GO:0015031">
    <property type="term" value="P:protein transport"/>
    <property type="evidence" value="ECO:0007669"/>
    <property type="project" value="InterPro"/>
</dbReference>
<organism evidence="2 3">
    <name type="scientific">Artemisia annua</name>
    <name type="common">Sweet wormwood</name>
    <dbReference type="NCBI Taxonomy" id="35608"/>
    <lineage>
        <taxon>Eukaryota</taxon>
        <taxon>Viridiplantae</taxon>
        <taxon>Streptophyta</taxon>
        <taxon>Embryophyta</taxon>
        <taxon>Tracheophyta</taxon>
        <taxon>Spermatophyta</taxon>
        <taxon>Magnoliopsida</taxon>
        <taxon>eudicotyledons</taxon>
        <taxon>Gunneridae</taxon>
        <taxon>Pentapetalae</taxon>
        <taxon>asterids</taxon>
        <taxon>campanulids</taxon>
        <taxon>Asterales</taxon>
        <taxon>Asteraceae</taxon>
        <taxon>Asteroideae</taxon>
        <taxon>Anthemideae</taxon>
        <taxon>Artemisiinae</taxon>
        <taxon>Artemisia</taxon>
    </lineage>
</organism>
<dbReference type="AlphaFoldDB" id="A0A2U1L6J5"/>
<reference evidence="2 3" key="1">
    <citation type="journal article" date="2018" name="Mol. Plant">
        <title>The genome of Artemisia annua provides insight into the evolution of Asteraceae family and artemisinin biosynthesis.</title>
        <authorList>
            <person name="Shen Q."/>
            <person name="Zhang L."/>
            <person name="Liao Z."/>
            <person name="Wang S."/>
            <person name="Yan T."/>
            <person name="Shi P."/>
            <person name="Liu M."/>
            <person name="Fu X."/>
            <person name="Pan Q."/>
            <person name="Wang Y."/>
            <person name="Lv Z."/>
            <person name="Lu X."/>
            <person name="Zhang F."/>
            <person name="Jiang W."/>
            <person name="Ma Y."/>
            <person name="Chen M."/>
            <person name="Hao X."/>
            <person name="Li L."/>
            <person name="Tang Y."/>
            <person name="Lv G."/>
            <person name="Zhou Y."/>
            <person name="Sun X."/>
            <person name="Brodelius P.E."/>
            <person name="Rose J.K.C."/>
            <person name="Tang K."/>
        </authorList>
    </citation>
    <scope>NUCLEOTIDE SEQUENCE [LARGE SCALE GENOMIC DNA]</scope>
    <source>
        <strain evidence="3">cv. Huhao1</strain>
        <tissue evidence="2">Leaf</tissue>
    </source>
</reference>
<accession>A0A2U1L6J5</accession>
<dbReference type="PROSITE" id="PS50195">
    <property type="entry name" value="PX"/>
    <property type="match status" value="1"/>
</dbReference>
<dbReference type="InterPro" id="IPR001683">
    <property type="entry name" value="PX_dom"/>
</dbReference>
<dbReference type="InterPro" id="IPR044588">
    <property type="entry name" value="EREX-like"/>
</dbReference>
<feature type="domain" description="PX" evidence="1">
    <location>
        <begin position="30"/>
        <end position="145"/>
    </location>
</feature>
<evidence type="ECO:0000313" key="3">
    <source>
        <dbReference type="Proteomes" id="UP000245207"/>
    </source>
</evidence>